<comment type="caution">
    <text evidence="1">The sequence shown here is derived from an EMBL/GenBank/DDBJ whole genome shotgun (WGS) entry which is preliminary data.</text>
</comment>
<reference evidence="1" key="1">
    <citation type="journal article" date="2020" name="Stud. Mycol.">
        <title>101 Dothideomycetes genomes: a test case for predicting lifestyles and emergence of pathogens.</title>
        <authorList>
            <person name="Haridas S."/>
            <person name="Albert R."/>
            <person name="Binder M."/>
            <person name="Bloem J."/>
            <person name="Labutti K."/>
            <person name="Salamov A."/>
            <person name="Andreopoulos B."/>
            <person name="Baker S."/>
            <person name="Barry K."/>
            <person name="Bills G."/>
            <person name="Bluhm B."/>
            <person name="Cannon C."/>
            <person name="Castanera R."/>
            <person name="Culley D."/>
            <person name="Daum C."/>
            <person name="Ezra D."/>
            <person name="Gonzalez J."/>
            <person name="Henrissat B."/>
            <person name="Kuo A."/>
            <person name="Liang C."/>
            <person name="Lipzen A."/>
            <person name="Lutzoni F."/>
            <person name="Magnuson J."/>
            <person name="Mondo S."/>
            <person name="Nolan M."/>
            <person name="Ohm R."/>
            <person name="Pangilinan J."/>
            <person name="Park H.-J."/>
            <person name="Ramirez L."/>
            <person name="Alfaro M."/>
            <person name="Sun H."/>
            <person name="Tritt A."/>
            <person name="Yoshinaga Y."/>
            <person name="Zwiers L.-H."/>
            <person name="Turgeon B."/>
            <person name="Goodwin S."/>
            <person name="Spatafora J."/>
            <person name="Crous P."/>
            <person name="Grigoriev I."/>
        </authorList>
    </citation>
    <scope>NUCLEOTIDE SEQUENCE</scope>
    <source>
        <strain evidence="1">CBS 525.71</strain>
    </source>
</reference>
<dbReference type="EMBL" id="MU006710">
    <property type="protein sequence ID" value="KAF2629215.1"/>
    <property type="molecule type" value="Genomic_DNA"/>
</dbReference>
<proteinExistence type="predicted"/>
<evidence type="ECO:0000313" key="2">
    <source>
        <dbReference type="Proteomes" id="UP000799754"/>
    </source>
</evidence>
<dbReference type="Proteomes" id="UP000799754">
    <property type="component" value="Unassembled WGS sequence"/>
</dbReference>
<sequence>MAPRTSSRTSSICSSETMASVASQQSQHQYLTPGRASFITSWTSSIERSPQPHSASDADAMSREAAIEAYRQLKVVLFSKAASSTYSRSG</sequence>
<organism evidence="1 2">
    <name type="scientific">Macroventuria anomochaeta</name>
    <dbReference type="NCBI Taxonomy" id="301207"/>
    <lineage>
        <taxon>Eukaryota</taxon>
        <taxon>Fungi</taxon>
        <taxon>Dikarya</taxon>
        <taxon>Ascomycota</taxon>
        <taxon>Pezizomycotina</taxon>
        <taxon>Dothideomycetes</taxon>
        <taxon>Pleosporomycetidae</taxon>
        <taxon>Pleosporales</taxon>
        <taxon>Pleosporineae</taxon>
        <taxon>Didymellaceae</taxon>
        <taxon>Macroventuria</taxon>
    </lineage>
</organism>
<gene>
    <name evidence="1" type="ORF">BU25DRAFT_409124</name>
</gene>
<name>A0ACB6S6M3_9PLEO</name>
<accession>A0ACB6S6M3</accession>
<protein>
    <submittedName>
        <fullName evidence="1">Uncharacterized protein</fullName>
    </submittedName>
</protein>
<keyword evidence="2" id="KW-1185">Reference proteome</keyword>
<evidence type="ECO:0000313" key="1">
    <source>
        <dbReference type="EMBL" id="KAF2629215.1"/>
    </source>
</evidence>